<dbReference type="Gene3D" id="3.90.1720.10">
    <property type="entry name" value="endopeptidase domain like (from Nostoc punctiforme)"/>
    <property type="match status" value="1"/>
</dbReference>
<sequence length="280" mass="32038">MYGLINQPAVFMTEDDLKSRSDELLYGWAVKATGKKEDFWYVTSHYGYKGYVPKAAVTPVSLEEIKAREVKLIRRPVIDVLAEPKVSADILLTVYKGSLLNVTDELVDGYYKVKLLDGRSGWVSKTALAKRLDEDDFLWSADPEYFLLQAKPDEESFRKQVTETAKEYLGCQYRWAGKSPLGIDCSGLVFMSYMLNGVLLWRDAEIKEGWPVHEIEFEDLRPGDLIYFSGHIAMYLDHGKYINSTGYKEHFGVAISSLRKEDPDYRADLFQMIEKCGSLF</sequence>
<dbReference type="SUPFAM" id="SSF54001">
    <property type="entry name" value="Cysteine proteinases"/>
    <property type="match status" value="1"/>
</dbReference>
<organism evidence="6">
    <name type="scientific">Lactobacillus delbrueckii subsp. lactis</name>
    <dbReference type="NCBI Taxonomy" id="29397"/>
    <lineage>
        <taxon>Bacteria</taxon>
        <taxon>Bacillati</taxon>
        <taxon>Bacillota</taxon>
        <taxon>Bacilli</taxon>
        <taxon>Lactobacillales</taxon>
        <taxon>Lactobacillaceae</taxon>
        <taxon>Lactobacillus</taxon>
    </lineage>
</organism>
<dbReference type="PANTHER" id="PTHR47053:SF1">
    <property type="entry name" value="MUREIN DD-ENDOPEPTIDASE MEPH-RELATED"/>
    <property type="match status" value="1"/>
</dbReference>
<dbReference type="PROSITE" id="PS51935">
    <property type="entry name" value="NLPC_P60"/>
    <property type="match status" value="1"/>
</dbReference>
<dbReference type="GO" id="GO:0006508">
    <property type="term" value="P:proteolysis"/>
    <property type="evidence" value="ECO:0007669"/>
    <property type="project" value="UniProtKB-KW"/>
</dbReference>
<keyword evidence="3" id="KW-0378">Hydrolase</keyword>
<dbReference type="InterPro" id="IPR000064">
    <property type="entry name" value="NLP_P60_dom"/>
</dbReference>
<evidence type="ECO:0000256" key="4">
    <source>
        <dbReference type="ARBA" id="ARBA00022807"/>
    </source>
</evidence>
<dbReference type="Pfam" id="PF08239">
    <property type="entry name" value="SH3_3"/>
    <property type="match status" value="1"/>
</dbReference>
<keyword evidence="2" id="KW-0645">Protease</keyword>
<dbReference type="InterPro" id="IPR051202">
    <property type="entry name" value="Peptidase_C40"/>
</dbReference>
<dbReference type="Gene3D" id="2.30.30.40">
    <property type="entry name" value="SH3 Domains"/>
    <property type="match status" value="1"/>
</dbReference>
<dbReference type="RefSeq" id="WP_138490907.1">
    <property type="nucleotide sequence ID" value="NZ_CP046131.1"/>
</dbReference>
<dbReference type="InterPro" id="IPR003646">
    <property type="entry name" value="SH3-like_bac-type"/>
</dbReference>
<reference evidence="6" key="1">
    <citation type="submission" date="2018-07" db="EMBL/GenBank/DDBJ databases">
        <authorList>
            <person name="Somerville V."/>
        </authorList>
    </citation>
    <scope>NUCLEOTIDE SEQUENCE</scope>
    <source>
        <strain evidence="6">NWC_2_2</strain>
    </source>
</reference>
<comment type="similarity">
    <text evidence="1">Belongs to the peptidase C40 family.</text>
</comment>
<dbReference type="EMBL" id="CP031023">
    <property type="protein sequence ID" value="AZA15538.1"/>
    <property type="molecule type" value="Genomic_DNA"/>
</dbReference>
<dbReference type="Pfam" id="PF00877">
    <property type="entry name" value="NLPC_P60"/>
    <property type="match status" value="1"/>
</dbReference>
<proteinExistence type="inferred from homology"/>
<evidence type="ECO:0000313" key="6">
    <source>
        <dbReference type="EMBL" id="AZA15538.1"/>
    </source>
</evidence>
<dbReference type="PANTHER" id="PTHR47053">
    <property type="entry name" value="MUREIN DD-ENDOPEPTIDASE MEPH-RELATED"/>
    <property type="match status" value="1"/>
</dbReference>
<evidence type="ECO:0000256" key="2">
    <source>
        <dbReference type="ARBA" id="ARBA00022670"/>
    </source>
</evidence>
<keyword evidence="4" id="KW-0788">Thiol protease</keyword>
<dbReference type="GO" id="GO:0008234">
    <property type="term" value="F:cysteine-type peptidase activity"/>
    <property type="evidence" value="ECO:0007669"/>
    <property type="project" value="UniProtKB-KW"/>
</dbReference>
<gene>
    <name evidence="6" type="ORF">DQL93_02200</name>
</gene>
<protein>
    <submittedName>
        <fullName evidence="6">Dipeptidyl-peptidase</fullName>
    </submittedName>
</protein>
<accession>A0A3G6K713</accession>
<feature type="domain" description="NlpC/P60" evidence="5">
    <location>
        <begin position="155"/>
        <end position="277"/>
    </location>
</feature>
<evidence type="ECO:0000256" key="1">
    <source>
        <dbReference type="ARBA" id="ARBA00007074"/>
    </source>
</evidence>
<name>A0A3G6K713_LACDL</name>
<dbReference type="AlphaFoldDB" id="A0A3G6K713"/>
<evidence type="ECO:0000259" key="5">
    <source>
        <dbReference type="PROSITE" id="PS51935"/>
    </source>
</evidence>
<dbReference type="InterPro" id="IPR038765">
    <property type="entry name" value="Papain-like_cys_pep_sf"/>
</dbReference>
<evidence type="ECO:0000256" key="3">
    <source>
        <dbReference type="ARBA" id="ARBA00022801"/>
    </source>
</evidence>